<feature type="non-terminal residue" evidence="3">
    <location>
        <position position="1"/>
    </location>
</feature>
<organism evidence="3 4">
    <name type="scientific">Gossypium trilobum</name>
    <dbReference type="NCBI Taxonomy" id="34281"/>
    <lineage>
        <taxon>Eukaryota</taxon>
        <taxon>Viridiplantae</taxon>
        <taxon>Streptophyta</taxon>
        <taxon>Embryophyta</taxon>
        <taxon>Tracheophyta</taxon>
        <taxon>Spermatophyta</taxon>
        <taxon>Magnoliopsida</taxon>
        <taxon>eudicotyledons</taxon>
        <taxon>Gunneridae</taxon>
        <taxon>Pentapetalae</taxon>
        <taxon>rosids</taxon>
        <taxon>malvids</taxon>
        <taxon>Malvales</taxon>
        <taxon>Malvaceae</taxon>
        <taxon>Malvoideae</taxon>
        <taxon>Gossypium</taxon>
    </lineage>
</organism>
<evidence type="ECO:0000313" key="4">
    <source>
        <dbReference type="Proteomes" id="UP000593568"/>
    </source>
</evidence>
<feature type="domain" description="DUF4283" evidence="2">
    <location>
        <begin position="40"/>
        <end position="97"/>
    </location>
</feature>
<reference evidence="3 4" key="1">
    <citation type="journal article" date="2019" name="Genome Biol. Evol.">
        <title>Insights into the evolution of the New World diploid cottons (Gossypium, subgenus Houzingenia) based on genome sequencing.</title>
        <authorList>
            <person name="Grover C.E."/>
            <person name="Arick M.A. 2nd"/>
            <person name="Thrash A."/>
            <person name="Conover J.L."/>
            <person name="Sanders W.S."/>
            <person name="Peterson D.G."/>
            <person name="Frelichowski J.E."/>
            <person name="Scheffler J.A."/>
            <person name="Scheffler B.E."/>
            <person name="Wendel J.F."/>
        </authorList>
    </citation>
    <scope>NUCLEOTIDE SEQUENCE [LARGE SCALE GENOMIC DNA]</scope>
    <source>
        <strain evidence="3">8</strain>
        <tissue evidence="3">Leaf</tissue>
    </source>
</reference>
<dbReference type="Pfam" id="PF14111">
    <property type="entry name" value="DUF4283"/>
    <property type="match status" value="1"/>
</dbReference>
<proteinExistence type="predicted"/>
<evidence type="ECO:0000259" key="2">
    <source>
        <dbReference type="Pfam" id="PF14111"/>
    </source>
</evidence>
<feature type="compositionally biased region" description="Basic and acidic residues" evidence="1">
    <location>
        <begin position="127"/>
        <end position="140"/>
    </location>
</feature>
<protein>
    <recommendedName>
        <fullName evidence="2">DUF4283 domain-containing protein</fullName>
    </recommendedName>
</protein>
<dbReference type="EMBL" id="JABEZW010000009">
    <property type="protein sequence ID" value="MBA0775148.1"/>
    <property type="molecule type" value="Genomic_DNA"/>
</dbReference>
<dbReference type="InterPro" id="IPR025558">
    <property type="entry name" value="DUF4283"/>
</dbReference>
<evidence type="ECO:0000256" key="1">
    <source>
        <dbReference type="SAM" id="MobiDB-lite"/>
    </source>
</evidence>
<comment type="caution">
    <text evidence="3">The sequence shown here is derived from an EMBL/GenBank/DDBJ whole genome shotgun (WGS) entry which is preliminary data.</text>
</comment>
<sequence>MAEDINNLFSRLTFTEDEANQVVGMNKLSSNFHGHEAWAIGRVMSTEKINREAMYRVLKSIWFSKDPVCFVAMPKGYFLVKFSSLEDRTRIFNMSPWWHNREGEPSLEIGKGKAKVDEEASDSSSVTDRRLKRDLKEGRSHVRSKQKKIRGCS</sequence>
<feature type="region of interest" description="Disordered" evidence="1">
    <location>
        <begin position="98"/>
        <end position="153"/>
    </location>
</feature>
<name>A0A7J9EQN6_9ROSI</name>
<dbReference type="AlphaFoldDB" id="A0A7J9EQN6"/>
<accession>A0A7J9EQN6</accession>
<gene>
    <name evidence="3" type="ORF">Gotri_010309</name>
</gene>
<feature type="compositionally biased region" description="Basic residues" evidence="1">
    <location>
        <begin position="141"/>
        <end position="153"/>
    </location>
</feature>
<keyword evidence="4" id="KW-1185">Reference proteome</keyword>
<evidence type="ECO:0000313" key="3">
    <source>
        <dbReference type="EMBL" id="MBA0775148.1"/>
    </source>
</evidence>
<feature type="compositionally biased region" description="Basic and acidic residues" evidence="1">
    <location>
        <begin position="99"/>
        <end position="118"/>
    </location>
</feature>
<dbReference type="Proteomes" id="UP000593568">
    <property type="component" value="Unassembled WGS sequence"/>
</dbReference>